<dbReference type="AlphaFoldDB" id="A0A9P7SZN6"/>
<organism evidence="2 3">
    <name type="scientific">Claviceps pusilla</name>
    <dbReference type="NCBI Taxonomy" id="123648"/>
    <lineage>
        <taxon>Eukaryota</taxon>
        <taxon>Fungi</taxon>
        <taxon>Dikarya</taxon>
        <taxon>Ascomycota</taxon>
        <taxon>Pezizomycotina</taxon>
        <taxon>Sordariomycetes</taxon>
        <taxon>Hypocreomycetidae</taxon>
        <taxon>Hypocreales</taxon>
        <taxon>Clavicipitaceae</taxon>
        <taxon>Claviceps</taxon>
    </lineage>
</organism>
<evidence type="ECO:0000259" key="1">
    <source>
        <dbReference type="Pfam" id="PF25453"/>
    </source>
</evidence>
<sequence>MKTRADDKILHSRVFFDNGYRSVAALANANPKDLVPILMQVLTPTEAQPNKLRTKSQKDEMMEKKMLAKAEVISSAANRLWSMHTIKTLACLPPFCSPGN</sequence>
<accession>A0A9P7SZN6</accession>
<protein>
    <recommendedName>
        <fullName evidence="1">DUF7898 domain-containing protein</fullName>
    </recommendedName>
</protein>
<evidence type="ECO:0000313" key="2">
    <source>
        <dbReference type="EMBL" id="KAG6002947.1"/>
    </source>
</evidence>
<proteinExistence type="predicted"/>
<dbReference type="OrthoDB" id="2320933at2759"/>
<name>A0A9P7SZN6_9HYPO</name>
<dbReference type="EMBL" id="SRPW01001310">
    <property type="protein sequence ID" value="KAG6002947.1"/>
    <property type="molecule type" value="Genomic_DNA"/>
</dbReference>
<dbReference type="Pfam" id="PF25453">
    <property type="entry name" value="DUF7898"/>
    <property type="match status" value="1"/>
</dbReference>
<dbReference type="InterPro" id="IPR057220">
    <property type="entry name" value="DUF7898"/>
</dbReference>
<reference evidence="2" key="1">
    <citation type="journal article" date="2020" name="bioRxiv">
        <title>Whole genome comparisons of ergot fungi reveals the divergence and evolution of species within the genus Claviceps are the result of varying mechanisms driving genome evolution and host range expansion.</title>
        <authorList>
            <person name="Wyka S.A."/>
            <person name="Mondo S.J."/>
            <person name="Liu M."/>
            <person name="Dettman J."/>
            <person name="Nalam V."/>
            <person name="Broders K.D."/>
        </authorList>
    </citation>
    <scope>NUCLEOTIDE SEQUENCE</scope>
    <source>
        <strain evidence="2">CCC 602</strain>
    </source>
</reference>
<comment type="caution">
    <text evidence="2">The sequence shown here is derived from an EMBL/GenBank/DDBJ whole genome shotgun (WGS) entry which is preliminary data.</text>
</comment>
<gene>
    <name evidence="2" type="ORF">E4U43_001003</name>
</gene>
<keyword evidence="3" id="KW-1185">Reference proteome</keyword>
<feature type="domain" description="DUF7898" evidence="1">
    <location>
        <begin position="12"/>
        <end position="81"/>
    </location>
</feature>
<dbReference type="Proteomes" id="UP000748025">
    <property type="component" value="Unassembled WGS sequence"/>
</dbReference>
<evidence type="ECO:0000313" key="3">
    <source>
        <dbReference type="Proteomes" id="UP000748025"/>
    </source>
</evidence>